<keyword evidence="8" id="KW-1185">Reference proteome</keyword>
<evidence type="ECO:0000256" key="6">
    <source>
        <dbReference type="SAM" id="Phobius"/>
    </source>
</evidence>
<dbReference type="AlphaFoldDB" id="A0AAN9KMK9"/>
<evidence type="ECO:0000256" key="4">
    <source>
        <dbReference type="ARBA" id="ARBA00022989"/>
    </source>
</evidence>
<dbReference type="SUPFAM" id="SSF103473">
    <property type="entry name" value="MFS general substrate transporter"/>
    <property type="match status" value="1"/>
</dbReference>
<dbReference type="Pfam" id="PF00854">
    <property type="entry name" value="PTR2"/>
    <property type="match status" value="1"/>
</dbReference>
<feature type="transmembrane region" description="Helical" evidence="6">
    <location>
        <begin position="524"/>
        <end position="542"/>
    </location>
</feature>
<dbReference type="PROSITE" id="PS01022">
    <property type="entry name" value="PTR2_1"/>
    <property type="match status" value="1"/>
</dbReference>
<feature type="transmembrane region" description="Helical" evidence="6">
    <location>
        <begin position="132"/>
        <end position="158"/>
    </location>
</feature>
<feature type="transmembrane region" description="Helical" evidence="6">
    <location>
        <begin position="399"/>
        <end position="416"/>
    </location>
</feature>
<feature type="transmembrane region" description="Helical" evidence="6">
    <location>
        <begin position="359"/>
        <end position="379"/>
    </location>
</feature>
<feature type="transmembrane region" description="Helical" evidence="6">
    <location>
        <begin position="92"/>
        <end position="112"/>
    </location>
</feature>
<gene>
    <name evidence="7" type="ORF">RJT34_04708</name>
</gene>
<sequence length="574" mass="64120">MEVPMEQKKATEVVVRKKGGYRTMPFIIANETFEKVANVGLHVNMILYLLNEYHLNPPTAAIVVFLWNALSYFMPIFGAFLSDSWLGRFRVIAWGTVIDLVGLIVLWFTAIIKHARPHCEVEPCASPTVAQLLFLFSSLVLMALGAGGIKPCTLAFAADQINDPENPNNERRVKSFFNWYYVSVGVSVMVSVIVIVYIQVKAGWVVGFGIPVGLMTFSATMYFLGSSLYVKVKPNKSLLTGLAQVIVAAWKNRHLPLPPKNSDIWYFHNDSTLVQPTDKARFLNKACIIKNREKDLDSDGNPIDPWRLCTVRQVEELKAILKVLPIWSTGVILATTISQQAFSVVQAGTMNRVVFNMDIPPTSFSAFIILTLTIWVAIYDRILVPLFPNRRGLPVKQRMAIGLMISCLASLVAALVERKRRNEAIREGYIDNPKGLVNMSAMWLVPQYCLYGLAEGFNIIGQIEFFYSQFPKTMSSIAVALCSLGFGVGNLVATLIVKAVNEGTGRGGQPSWLSSNINRGHYDYYYALLFILNLVNLSYYFLCSVAYGSTQDIKNWDEVVVDTKLEGNQDVDTK</sequence>
<protein>
    <submittedName>
        <fullName evidence="7">Uncharacterized protein</fullName>
    </submittedName>
</protein>
<dbReference type="PANTHER" id="PTHR11654">
    <property type="entry name" value="OLIGOPEPTIDE TRANSPORTER-RELATED"/>
    <property type="match status" value="1"/>
</dbReference>
<accession>A0AAN9KMK9</accession>
<name>A0AAN9KMK9_CLITE</name>
<evidence type="ECO:0000256" key="5">
    <source>
        <dbReference type="ARBA" id="ARBA00023136"/>
    </source>
</evidence>
<evidence type="ECO:0000256" key="3">
    <source>
        <dbReference type="ARBA" id="ARBA00022692"/>
    </source>
</evidence>
<evidence type="ECO:0000313" key="7">
    <source>
        <dbReference type="EMBL" id="KAK7319979.1"/>
    </source>
</evidence>
<proteinExistence type="inferred from homology"/>
<dbReference type="GO" id="GO:0016020">
    <property type="term" value="C:membrane"/>
    <property type="evidence" value="ECO:0007669"/>
    <property type="project" value="UniProtKB-SubCell"/>
</dbReference>
<evidence type="ECO:0000256" key="2">
    <source>
        <dbReference type="ARBA" id="ARBA00005982"/>
    </source>
</evidence>
<dbReference type="InterPro" id="IPR018456">
    <property type="entry name" value="PTR2_symporter_CS"/>
</dbReference>
<keyword evidence="4 6" id="KW-1133">Transmembrane helix</keyword>
<dbReference type="InterPro" id="IPR036259">
    <property type="entry name" value="MFS_trans_sf"/>
</dbReference>
<feature type="transmembrane region" description="Helical" evidence="6">
    <location>
        <begin position="204"/>
        <end position="224"/>
    </location>
</feature>
<feature type="transmembrane region" description="Helical" evidence="6">
    <location>
        <begin position="474"/>
        <end position="497"/>
    </location>
</feature>
<evidence type="ECO:0000313" key="8">
    <source>
        <dbReference type="Proteomes" id="UP001359559"/>
    </source>
</evidence>
<keyword evidence="5 6" id="KW-0472">Membrane</keyword>
<organism evidence="7 8">
    <name type="scientific">Clitoria ternatea</name>
    <name type="common">Butterfly pea</name>
    <dbReference type="NCBI Taxonomy" id="43366"/>
    <lineage>
        <taxon>Eukaryota</taxon>
        <taxon>Viridiplantae</taxon>
        <taxon>Streptophyta</taxon>
        <taxon>Embryophyta</taxon>
        <taxon>Tracheophyta</taxon>
        <taxon>Spermatophyta</taxon>
        <taxon>Magnoliopsida</taxon>
        <taxon>eudicotyledons</taxon>
        <taxon>Gunneridae</taxon>
        <taxon>Pentapetalae</taxon>
        <taxon>rosids</taxon>
        <taxon>fabids</taxon>
        <taxon>Fabales</taxon>
        <taxon>Fabaceae</taxon>
        <taxon>Papilionoideae</taxon>
        <taxon>50 kb inversion clade</taxon>
        <taxon>NPAAA clade</taxon>
        <taxon>indigoferoid/millettioid clade</taxon>
        <taxon>Phaseoleae</taxon>
        <taxon>Clitoria</taxon>
    </lineage>
</organism>
<dbReference type="GO" id="GO:0006857">
    <property type="term" value="P:oligopeptide transport"/>
    <property type="evidence" value="ECO:0007669"/>
    <property type="project" value="InterPro"/>
</dbReference>
<comment type="subcellular location">
    <subcellularLocation>
        <location evidence="1">Membrane</location>
        <topology evidence="1">Multi-pass membrane protein</topology>
    </subcellularLocation>
</comment>
<evidence type="ECO:0000256" key="1">
    <source>
        <dbReference type="ARBA" id="ARBA00004141"/>
    </source>
</evidence>
<feature type="transmembrane region" description="Helical" evidence="6">
    <location>
        <begin position="179"/>
        <end position="198"/>
    </location>
</feature>
<dbReference type="Proteomes" id="UP001359559">
    <property type="component" value="Unassembled WGS sequence"/>
</dbReference>
<feature type="transmembrane region" description="Helical" evidence="6">
    <location>
        <begin position="59"/>
        <end position="80"/>
    </location>
</feature>
<comment type="caution">
    <text evidence="7">The sequence shown here is derived from an EMBL/GenBank/DDBJ whole genome shotgun (WGS) entry which is preliminary data.</text>
</comment>
<dbReference type="Gene3D" id="1.20.1250.20">
    <property type="entry name" value="MFS general substrate transporter like domains"/>
    <property type="match status" value="1"/>
</dbReference>
<reference evidence="7 8" key="1">
    <citation type="submission" date="2024-01" db="EMBL/GenBank/DDBJ databases">
        <title>The genomes of 5 underutilized Papilionoideae crops provide insights into root nodulation and disease resistance.</title>
        <authorList>
            <person name="Yuan L."/>
        </authorList>
    </citation>
    <scope>NUCLEOTIDE SEQUENCE [LARGE SCALE GENOMIC DNA]</scope>
    <source>
        <strain evidence="7">LY-2023</strain>
        <tissue evidence="7">Leaf</tissue>
    </source>
</reference>
<dbReference type="EMBL" id="JAYKXN010000001">
    <property type="protein sequence ID" value="KAK7319979.1"/>
    <property type="molecule type" value="Genomic_DNA"/>
</dbReference>
<keyword evidence="3 6" id="KW-0812">Transmembrane</keyword>
<comment type="similarity">
    <text evidence="2">Belongs to the major facilitator superfamily. Proton-dependent oligopeptide transporter (POT/PTR) (TC 2.A.17) family.</text>
</comment>
<dbReference type="GO" id="GO:0022857">
    <property type="term" value="F:transmembrane transporter activity"/>
    <property type="evidence" value="ECO:0007669"/>
    <property type="project" value="InterPro"/>
</dbReference>
<dbReference type="InterPro" id="IPR000109">
    <property type="entry name" value="POT_fam"/>
</dbReference>